<reference evidence="2" key="1">
    <citation type="submission" date="2022-07" db="EMBL/GenBank/DDBJ databases">
        <title>Genome analysis of Parmales, a sister group of diatoms, reveals the evolutionary specialization of diatoms from phago-mixotrophs to photoautotrophs.</title>
        <authorList>
            <person name="Ban H."/>
            <person name="Sato S."/>
            <person name="Yoshikawa S."/>
            <person name="Kazumasa Y."/>
            <person name="Nakamura Y."/>
            <person name="Ichinomiya M."/>
            <person name="Saitoh K."/>
            <person name="Sato N."/>
            <person name="Blanc-Mathieu R."/>
            <person name="Endo H."/>
            <person name="Kuwata A."/>
            <person name="Ogata H."/>
        </authorList>
    </citation>
    <scope>NUCLEOTIDE SEQUENCE</scope>
</reference>
<dbReference type="Proteomes" id="UP001165082">
    <property type="component" value="Unassembled WGS sequence"/>
</dbReference>
<sequence>LYPFHSNPLESYFPFDPLLLRKTHVWIDGGYREWGEWGASGGESSDSDSSSGSESDSGSSDGASRSSSSSMGSSGGGHMKGEGFAPMSIASSLGGDWGGYGEEEERDDLQADREWRRKNRIDSVASNPDTW</sequence>
<feature type="non-terminal residue" evidence="2">
    <location>
        <position position="1"/>
    </location>
</feature>
<dbReference type="GO" id="GO:0006361">
    <property type="term" value="P:transcription initiation at RNA polymerase I promoter"/>
    <property type="evidence" value="ECO:0007669"/>
    <property type="project" value="InterPro"/>
</dbReference>
<protein>
    <submittedName>
        <fullName evidence="2">Uncharacterized protein</fullName>
    </submittedName>
</protein>
<dbReference type="InterPro" id="IPR007991">
    <property type="entry name" value="RNA_pol_I_trans_ini_fac_RRN3"/>
</dbReference>
<name>A0A9W7FZS8_9STRA</name>
<feature type="region of interest" description="Disordered" evidence="1">
    <location>
        <begin position="37"/>
        <end position="131"/>
    </location>
</feature>
<keyword evidence="3" id="KW-1185">Reference proteome</keyword>
<evidence type="ECO:0000313" key="3">
    <source>
        <dbReference type="Proteomes" id="UP001165082"/>
    </source>
</evidence>
<proteinExistence type="predicted"/>
<dbReference type="OrthoDB" id="26970at2759"/>
<dbReference type="AlphaFoldDB" id="A0A9W7FZS8"/>
<organism evidence="2 3">
    <name type="scientific">Triparma retinervis</name>
    <dbReference type="NCBI Taxonomy" id="2557542"/>
    <lineage>
        <taxon>Eukaryota</taxon>
        <taxon>Sar</taxon>
        <taxon>Stramenopiles</taxon>
        <taxon>Ochrophyta</taxon>
        <taxon>Bolidophyceae</taxon>
        <taxon>Parmales</taxon>
        <taxon>Triparmaceae</taxon>
        <taxon>Triparma</taxon>
    </lineage>
</organism>
<gene>
    <name evidence="2" type="ORF">TrRE_jg152</name>
</gene>
<comment type="caution">
    <text evidence="2">The sequence shown here is derived from an EMBL/GenBank/DDBJ whole genome shotgun (WGS) entry which is preliminary data.</text>
</comment>
<dbReference type="GO" id="GO:0001181">
    <property type="term" value="F:RNA polymerase I general transcription initiation factor activity"/>
    <property type="evidence" value="ECO:0007669"/>
    <property type="project" value="InterPro"/>
</dbReference>
<feature type="compositionally biased region" description="Low complexity" evidence="1">
    <location>
        <begin position="42"/>
        <end position="72"/>
    </location>
</feature>
<dbReference type="Pfam" id="PF05327">
    <property type="entry name" value="RRN3"/>
    <property type="match status" value="1"/>
</dbReference>
<evidence type="ECO:0000256" key="1">
    <source>
        <dbReference type="SAM" id="MobiDB-lite"/>
    </source>
</evidence>
<accession>A0A9W7FZS8</accession>
<evidence type="ECO:0000313" key="2">
    <source>
        <dbReference type="EMBL" id="GMI26683.1"/>
    </source>
</evidence>
<dbReference type="EMBL" id="BRXZ01007297">
    <property type="protein sequence ID" value="GMI26683.1"/>
    <property type="molecule type" value="Genomic_DNA"/>
</dbReference>